<keyword evidence="1" id="KW-0812">Transmembrane</keyword>
<feature type="transmembrane region" description="Helical" evidence="1">
    <location>
        <begin position="6"/>
        <end position="23"/>
    </location>
</feature>
<dbReference type="EMBL" id="CP064981">
    <property type="protein sequence ID" value="QQR92409.1"/>
    <property type="molecule type" value="Genomic_DNA"/>
</dbReference>
<accession>A0A7T9DJD2</accession>
<dbReference type="AlphaFoldDB" id="A0A7T9DJD2"/>
<sequence length="221" mass="25168">MVLSVYWKALIMTLLILGAWALLSSTFESQRNAHTLEQIDSIITQENAINAYLDYVESTGNEARFCTVLQEHIELQNEKLFSLLESLEETRYNTLDNQYQLARQRFQSANAQLYFSLKRYELKCPRNELRQPILYFYSDNEGCIDCGVQAQVLDQLRETCSHKLQIFAFPIEGGIVPIELLVKDYNILTAPTLVIDENKYEGVQSPSALNGVLACGEPTNA</sequence>
<name>A0A7T9DJD2_9ARCH</name>
<keyword evidence="1" id="KW-1133">Transmembrane helix</keyword>
<gene>
    <name evidence="2" type="ORF">IPJ89_04610</name>
</gene>
<protein>
    <recommendedName>
        <fullName evidence="3">Thioredoxin family protein</fullName>
    </recommendedName>
</protein>
<keyword evidence="1" id="KW-0472">Membrane</keyword>
<organism evidence="2">
    <name type="scientific">Candidatus Iainarchaeum sp</name>
    <dbReference type="NCBI Taxonomy" id="3101447"/>
    <lineage>
        <taxon>Archaea</taxon>
        <taxon>Candidatus Iainarchaeota</taxon>
        <taxon>Candidatus Iainarchaeia</taxon>
        <taxon>Candidatus Iainarchaeales</taxon>
        <taxon>Candidatus Iainarchaeaceae</taxon>
        <taxon>Candidatus Iainarchaeum</taxon>
    </lineage>
</organism>
<evidence type="ECO:0008006" key="3">
    <source>
        <dbReference type="Google" id="ProtNLM"/>
    </source>
</evidence>
<dbReference type="SUPFAM" id="SSF52833">
    <property type="entry name" value="Thioredoxin-like"/>
    <property type="match status" value="1"/>
</dbReference>
<evidence type="ECO:0000313" key="2">
    <source>
        <dbReference type="EMBL" id="QQR92409.1"/>
    </source>
</evidence>
<reference evidence="2" key="1">
    <citation type="submission" date="2020-11" db="EMBL/GenBank/DDBJ databases">
        <title>Connecting structure to function with the recovery of over 1000 high-quality activated sludge metagenome-assembled genomes encoding full-length rRNA genes using long-read sequencing.</title>
        <authorList>
            <person name="Singleton C.M."/>
            <person name="Petriglieri F."/>
            <person name="Kristensen J.M."/>
            <person name="Kirkegaard R.H."/>
            <person name="Michaelsen T.Y."/>
            <person name="Andersen M.H."/>
            <person name="Karst S.M."/>
            <person name="Dueholm M.S."/>
            <person name="Nielsen P.H."/>
            <person name="Albertsen M."/>
        </authorList>
    </citation>
    <scope>NUCLEOTIDE SEQUENCE</scope>
    <source>
        <strain evidence="2">Fred_18-Q3-R57-64_BAT3C.431</strain>
    </source>
</reference>
<dbReference type="InterPro" id="IPR036249">
    <property type="entry name" value="Thioredoxin-like_sf"/>
</dbReference>
<dbReference type="Proteomes" id="UP000596004">
    <property type="component" value="Chromosome"/>
</dbReference>
<proteinExistence type="predicted"/>
<evidence type="ECO:0000256" key="1">
    <source>
        <dbReference type="SAM" id="Phobius"/>
    </source>
</evidence>